<dbReference type="RefSeq" id="WP_190420770.1">
    <property type="nucleotide sequence ID" value="NZ_JAMPKK010000086.1"/>
</dbReference>
<proteinExistence type="predicted"/>
<evidence type="ECO:0000256" key="1">
    <source>
        <dbReference type="SAM" id="MobiDB-lite"/>
    </source>
</evidence>
<gene>
    <name evidence="3" type="ORF">NDI37_25295</name>
</gene>
<name>A0ABV0JWC3_9CYAN</name>
<dbReference type="Proteomes" id="UP001442494">
    <property type="component" value="Unassembled WGS sequence"/>
</dbReference>
<dbReference type="SUPFAM" id="SSF54523">
    <property type="entry name" value="Pili subunits"/>
    <property type="match status" value="1"/>
</dbReference>
<organism evidence="3 4">
    <name type="scientific">Funiculus sociatus GB2-A5</name>
    <dbReference type="NCBI Taxonomy" id="2933946"/>
    <lineage>
        <taxon>Bacteria</taxon>
        <taxon>Bacillati</taxon>
        <taxon>Cyanobacteriota</taxon>
        <taxon>Cyanophyceae</taxon>
        <taxon>Coleofasciculales</taxon>
        <taxon>Coleofasciculaceae</taxon>
        <taxon>Funiculus</taxon>
    </lineage>
</organism>
<dbReference type="InterPro" id="IPR045584">
    <property type="entry name" value="Pilin-like"/>
</dbReference>
<evidence type="ECO:0000256" key="2">
    <source>
        <dbReference type="SAM" id="SignalP"/>
    </source>
</evidence>
<accession>A0ABV0JWC3</accession>
<feature type="chain" id="PRO_5046356594" evidence="2">
    <location>
        <begin position="34"/>
        <end position="199"/>
    </location>
</feature>
<comment type="caution">
    <text evidence="3">The sequence shown here is derived from an EMBL/GenBank/DDBJ whole genome shotgun (WGS) entry which is preliminary data.</text>
</comment>
<feature type="region of interest" description="Disordered" evidence="1">
    <location>
        <begin position="168"/>
        <end position="199"/>
    </location>
</feature>
<evidence type="ECO:0000313" key="4">
    <source>
        <dbReference type="Proteomes" id="UP001442494"/>
    </source>
</evidence>
<evidence type="ECO:0000313" key="3">
    <source>
        <dbReference type="EMBL" id="MEP0867765.1"/>
    </source>
</evidence>
<keyword evidence="4" id="KW-1185">Reference proteome</keyword>
<reference evidence="3 4" key="1">
    <citation type="submission" date="2022-04" db="EMBL/GenBank/DDBJ databases">
        <title>Positive selection, recombination, and allopatry shape intraspecific diversity of widespread and dominant cyanobacteria.</title>
        <authorList>
            <person name="Wei J."/>
            <person name="Shu W."/>
            <person name="Hu C."/>
        </authorList>
    </citation>
    <scope>NUCLEOTIDE SEQUENCE [LARGE SCALE GENOMIC DNA]</scope>
    <source>
        <strain evidence="3 4">GB2-A5</strain>
    </source>
</reference>
<keyword evidence="2" id="KW-0732">Signal</keyword>
<dbReference type="Pfam" id="PF16734">
    <property type="entry name" value="Pilin_GH"/>
    <property type="match status" value="1"/>
</dbReference>
<feature type="signal peptide" evidence="2">
    <location>
        <begin position="1"/>
        <end position="33"/>
    </location>
</feature>
<dbReference type="EMBL" id="JAMPKK010000086">
    <property type="protein sequence ID" value="MEP0867765.1"/>
    <property type="molecule type" value="Genomic_DNA"/>
</dbReference>
<feature type="region of interest" description="Disordered" evidence="1">
    <location>
        <begin position="32"/>
        <end position="59"/>
    </location>
</feature>
<sequence length="199" mass="21832">MSKTFFKHCYLQVGLPILLLLGLLSSIATSVNAQDPNQTERTRENPSTRNQTDSTREGEAKQYIAAVNRAQQAYYLQNGKFATSMQQLGLGLQRQTQNYRYRIVLQRQNSASTSASEQPSLYGQPSDRVESVMMIAVARRPALKSYTGGVFATISVRATSTRAVVCETDKPSASPPIPQDGRNQSGQITCPAGSRLLRG</sequence>
<protein>
    <submittedName>
        <fullName evidence="3">Type IV pilin-like G/H family protein</fullName>
    </submittedName>
</protein>
<dbReference type="InterPro" id="IPR031975">
    <property type="entry name" value="Pilin_GH"/>
</dbReference>